<accession>A0ABT8C0G0</accession>
<evidence type="ECO:0000313" key="5">
    <source>
        <dbReference type="EMBL" id="MDN3611828.1"/>
    </source>
</evidence>
<dbReference type="SMART" id="SM00862">
    <property type="entry name" value="Trans_reg_C"/>
    <property type="match status" value="1"/>
</dbReference>
<evidence type="ECO:0000256" key="3">
    <source>
        <dbReference type="SAM" id="Phobius"/>
    </source>
</evidence>
<gene>
    <name evidence="5" type="ORF">QWZ16_19725</name>
</gene>
<organism evidence="5 6">
    <name type="scientific">Vibrio ostreicida</name>
    <dbReference type="NCBI Taxonomy" id="526588"/>
    <lineage>
        <taxon>Bacteria</taxon>
        <taxon>Pseudomonadati</taxon>
        <taxon>Pseudomonadota</taxon>
        <taxon>Gammaproteobacteria</taxon>
        <taxon>Vibrionales</taxon>
        <taxon>Vibrionaceae</taxon>
        <taxon>Vibrio</taxon>
    </lineage>
</organism>
<name>A0ABT8C0G0_9VIBR</name>
<dbReference type="PROSITE" id="PS51755">
    <property type="entry name" value="OMPR_PHOB"/>
    <property type="match status" value="1"/>
</dbReference>
<dbReference type="Gene3D" id="1.10.10.10">
    <property type="entry name" value="Winged helix-like DNA-binding domain superfamily/Winged helix DNA-binding domain"/>
    <property type="match status" value="1"/>
</dbReference>
<dbReference type="InterPro" id="IPR036388">
    <property type="entry name" value="WH-like_DNA-bd_sf"/>
</dbReference>
<dbReference type="RefSeq" id="WP_083949387.1">
    <property type="nucleotide sequence ID" value="NZ_JAUFQC010000027.1"/>
</dbReference>
<dbReference type="Gene3D" id="1.25.40.10">
    <property type="entry name" value="Tetratricopeptide repeat domain"/>
    <property type="match status" value="2"/>
</dbReference>
<feature type="domain" description="OmpR/PhoB-type" evidence="4">
    <location>
        <begin position="1"/>
        <end position="101"/>
    </location>
</feature>
<comment type="caution">
    <text evidence="5">The sequence shown here is derived from an EMBL/GenBank/DDBJ whole genome shotgun (WGS) entry which is preliminary data.</text>
</comment>
<dbReference type="CDD" id="cd00383">
    <property type="entry name" value="trans_reg_C"/>
    <property type="match status" value="1"/>
</dbReference>
<proteinExistence type="predicted"/>
<dbReference type="SUPFAM" id="SSF46894">
    <property type="entry name" value="C-terminal effector domain of the bipartite response regulators"/>
    <property type="match status" value="1"/>
</dbReference>
<feature type="transmembrane region" description="Helical" evidence="3">
    <location>
        <begin position="138"/>
        <end position="157"/>
    </location>
</feature>
<evidence type="ECO:0000256" key="2">
    <source>
        <dbReference type="PROSITE-ProRule" id="PRU01091"/>
    </source>
</evidence>
<keyword evidence="3" id="KW-0472">Membrane</keyword>
<dbReference type="SUPFAM" id="SSF48452">
    <property type="entry name" value="TPR-like"/>
    <property type="match status" value="3"/>
</dbReference>
<feature type="DNA-binding region" description="OmpR/PhoB-type" evidence="2">
    <location>
        <begin position="1"/>
        <end position="101"/>
    </location>
</feature>
<keyword evidence="1 2" id="KW-0238">DNA-binding</keyword>
<dbReference type="InterPro" id="IPR001867">
    <property type="entry name" value="OmpR/PhoB-type_DNA-bd"/>
</dbReference>
<dbReference type="Pfam" id="PF00486">
    <property type="entry name" value="Trans_reg_C"/>
    <property type="match status" value="1"/>
</dbReference>
<keyword evidence="6" id="KW-1185">Reference proteome</keyword>
<dbReference type="EMBL" id="JAUFQC010000027">
    <property type="protein sequence ID" value="MDN3611828.1"/>
    <property type="molecule type" value="Genomic_DNA"/>
</dbReference>
<sequence>MHVFMHFEFDTETGYLYDLSGGQRSEKRLRHKVAELLTYLIENKDRVVSKDELLSTLWRHGEYRDTSLIQSVRDLRRALGDKAQTPSYIRTYPQRGYQWIADVSPAQAELPDEQGVAYLEVADQTCPPTQKRSVPRRALVRLGAVIGMVFVMGAVVLRHVQPTIQSPTSTAVHSLMILPFSNQTGQNQFNWVELGLADMMSMVMRQTAKYDVISPSETQMLLLDGKLGASTSPEQLKQLLKRHQTDVAIEAQFRLYNQQQVLDFNIIYADGSIKQGSISYPSLPSDIYAVAEQIDLLLDPRATKRKTGGATFLQLSSESFAKGISVLEQFGALKAQRYFNAAAVLDPNDWWPKAYLGRTQLLLGDWQAAQETFEQLDAQVPPEDKVLRGLFSVWQAQLAIRFGNEQAAMSVKRAITAAERSHDNPLKSEAYRLAASVAFQSMQWQEQQHWLEKAQQIKTPSNNLNYQADRLFYLGNQANEGLEQSPMADMTENGPKLRQALNYYRQLGYLPKVADTQLAMARNYALPEQEREEALQAAVSLFRQLQQPYELAEALIYTGFFQLQYHRGYQAEQTFAEAIKLAQDLKAPKLIETAHFYQAFALLDQGLFANDGRKLTLSLQQFEQILPQLSSPLLRLSSLIFLGWGYSEQGQYQQAHRYLTQAVSDQNGTRAPTTHHYAVYSLMKLYLDHQQYHQAVALSEHEVTTRLQARYLARAHSELGHHKKAVDVLEQFSKTYPQHWTENDQWQLSHYQRRKAGRVSVLLEEPEAHSVYCEGQWNRY</sequence>
<dbReference type="InterPro" id="IPR011990">
    <property type="entry name" value="TPR-like_helical_dom_sf"/>
</dbReference>
<keyword evidence="3" id="KW-0812">Transmembrane</keyword>
<evidence type="ECO:0000256" key="1">
    <source>
        <dbReference type="ARBA" id="ARBA00023125"/>
    </source>
</evidence>
<dbReference type="Pfam" id="PF13176">
    <property type="entry name" value="TPR_7"/>
    <property type="match status" value="1"/>
</dbReference>
<dbReference type="Proteomes" id="UP001238540">
    <property type="component" value="Unassembled WGS sequence"/>
</dbReference>
<keyword evidence="3" id="KW-1133">Transmembrane helix</keyword>
<protein>
    <submittedName>
        <fullName evidence="5">Winged helix-turn-helix domain-containing protein</fullName>
    </submittedName>
</protein>
<reference evidence="6" key="1">
    <citation type="journal article" date="2019" name="Int. J. Syst. Evol. Microbiol.">
        <title>The Global Catalogue of Microorganisms (GCM) 10K type strain sequencing project: providing services to taxonomists for standard genome sequencing and annotation.</title>
        <authorList>
            <consortium name="The Broad Institute Genomics Platform"/>
            <consortium name="The Broad Institute Genome Sequencing Center for Infectious Disease"/>
            <person name="Wu L."/>
            <person name="Ma J."/>
        </authorList>
    </citation>
    <scope>NUCLEOTIDE SEQUENCE [LARGE SCALE GENOMIC DNA]</scope>
    <source>
        <strain evidence="6">CECT 7398</strain>
    </source>
</reference>
<dbReference type="InterPro" id="IPR016032">
    <property type="entry name" value="Sig_transdc_resp-reg_C-effctor"/>
</dbReference>
<dbReference type="InterPro" id="IPR019734">
    <property type="entry name" value="TPR_rpt"/>
</dbReference>
<evidence type="ECO:0000313" key="6">
    <source>
        <dbReference type="Proteomes" id="UP001238540"/>
    </source>
</evidence>
<evidence type="ECO:0000259" key="4">
    <source>
        <dbReference type="PROSITE" id="PS51755"/>
    </source>
</evidence>